<evidence type="ECO:0000256" key="3">
    <source>
        <dbReference type="SAM" id="MobiDB-lite"/>
    </source>
</evidence>
<dbReference type="Pfam" id="PF00017">
    <property type="entry name" value="SH2"/>
    <property type="match status" value="1"/>
</dbReference>
<name>A0AAV2TKJ5_CALDB</name>
<dbReference type="Gene3D" id="1.10.506.10">
    <property type="entry name" value="GTPase Activation - p120gap, domain 1"/>
    <property type="match status" value="1"/>
</dbReference>
<dbReference type="AlphaFoldDB" id="A0AAV2TKJ5"/>
<evidence type="ECO:0000313" key="6">
    <source>
        <dbReference type="Proteomes" id="UP001497525"/>
    </source>
</evidence>
<feature type="region of interest" description="Disordered" evidence="3">
    <location>
        <begin position="1054"/>
        <end position="1075"/>
    </location>
</feature>
<dbReference type="InterPro" id="IPR000980">
    <property type="entry name" value="SH2"/>
</dbReference>
<feature type="compositionally biased region" description="Polar residues" evidence="3">
    <location>
        <begin position="262"/>
        <end position="276"/>
    </location>
</feature>
<evidence type="ECO:0000259" key="4">
    <source>
        <dbReference type="PROSITE" id="PS50001"/>
    </source>
</evidence>
<dbReference type="Proteomes" id="UP001497525">
    <property type="component" value="Unassembled WGS sequence"/>
</dbReference>
<dbReference type="PROSITE" id="PS50001">
    <property type="entry name" value="SH2"/>
    <property type="match status" value="1"/>
</dbReference>
<feature type="region of interest" description="Disordered" evidence="3">
    <location>
        <begin position="337"/>
        <end position="380"/>
    </location>
</feature>
<sequence>MPDLAEYYHGYIDRTEAEKRLKQYGIPNCYLLRLSRAARDNENWDTIYVLSYLSSDLVCYHFKLIPRLNCFQLGGRLFDCLEGCLSRYYVRDIMTGERLRHPVPPCTPPVEFHLQKLRAIQSFEPEDAHDRLGCAIGDRFLLVSEDPNSDWVLATSLKTRHSGYLPKCCVEKEYPKLIERLNYFHPDSSGLQPKELLKKAGPFSYLLRPCDSRPGQYTLLLYDGVRVRKYRLEMAEELPNMGDVDSKKDDDLLVAAQRRSSEPTNGSTHTSDSADSSVDMDGDKPTTQRRRSGDVPVPNSGVHVPVVPQYRTVTKVVYNKVPFPSVEAVVAAIEANPGPWHPDSQKNGHGANGDIPLVPDGNTVSSAEHHTRSPDETLHDAEVPVDFAEMDGTPRIFHPVLRELKPQPNPPSSAIYMALRYTRQLPSQHAALEIHGELSMFVSQRKKWRMYYAQLDRRQGILTLQDGEKHKTERFDLSKCDYYPVHCRMYDREHCFGLAFCGASPGDREELVFSVDPQLPSVALSGRLNGAPSNECDIYAYAGRPDDLVQPAPPADRLGRTRSGCDLSSNALDVPVTQHLNTSLNISSGNVTSPKTVFNRWVQSVRRYCRNTKLDASNEEDMTRRQTQLRCYRLLELKISCAKLVPSNLAKSRRDDPLYTVLLDGIEIARAYSGSAPVDIVFDEFPNGFKKVEILTREENKKKRSVTVDLELPQYTSDSSAGADRCHSVFNAEVRPIQSSICTVQERGSSQATIAYKELHVLPFTHYELFRQVIRNSLNSEVVPLCTYVYKHLSQETSKLTFVSSLLLVTTELKCHLRLMVSLLRNDITADNPSYSFRGNSLGAQILDLYSCAVCTDWRNQCFKRVREEAMNGPPLNTLSSSTTSLSSSSITPSGSSQSSALSSARPVGSGCLSRATATGRPYSLSTVTSPSNVEQSPSDNAPGSCFVPASQLRTKEQEWYSRLVAITVEDLVNYVRQFPLQVRWVYSELQAMHTDQKNNMLVCNLVFLRGLCPSLCPSRSSTSGPSNCNFLGISGLNSSSVTGGSGNMYEPSSLSLSSSSAQSSGGNSSASGTGLSDSSASSDALIVVAKTLLALVSPNVSSKVHSDNILTPEQFIAYRSKLLKEFRGPITSPLSATEVKQLEYLYETEAYRASTTSLSRQLAQLSSYFIDALSPVACPTNPGASQSRHFGNGGSSLLVSDYRCCETSPPPSCPSLFSVLHDLNQKTRQYLCSQTKQACLTRN</sequence>
<keyword evidence="1" id="KW-0728">SH3 domain</keyword>
<dbReference type="SMART" id="SM00326">
    <property type="entry name" value="SH3"/>
    <property type="match status" value="1"/>
</dbReference>
<dbReference type="SMART" id="SM00252">
    <property type="entry name" value="SH2"/>
    <property type="match status" value="2"/>
</dbReference>
<reference evidence="5" key="1">
    <citation type="submission" date="2024-06" db="EMBL/GenBank/DDBJ databases">
        <authorList>
            <person name="Liu X."/>
            <person name="Lenzi L."/>
            <person name="Haldenby T S."/>
            <person name="Uol C."/>
        </authorList>
    </citation>
    <scope>NUCLEOTIDE SEQUENCE</scope>
</reference>
<gene>
    <name evidence="5" type="ORF">CDAUBV1_LOCUS11791</name>
</gene>
<protein>
    <recommendedName>
        <fullName evidence="4">SH2 domain-containing protein</fullName>
    </recommendedName>
</protein>
<dbReference type="SUPFAM" id="SSF48350">
    <property type="entry name" value="GTPase activation domain, GAP"/>
    <property type="match status" value="1"/>
</dbReference>
<dbReference type="SUPFAM" id="SSF55550">
    <property type="entry name" value="SH2 domain"/>
    <property type="match status" value="2"/>
</dbReference>
<evidence type="ECO:0000256" key="1">
    <source>
        <dbReference type="ARBA" id="ARBA00022443"/>
    </source>
</evidence>
<feature type="compositionally biased region" description="Polar residues" evidence="3">
    <location>
        <begin position="924"/>
        <end position="942"/>
    </location>
</feature>
<evidence type="ECO:0000313" key="5">
    <source>
        <dbReference type="EMBL" id="CAL5137484.1"/>
    </source>
</evidence>
<dbReference type="EMBL" id="CAXLJL010000401">
    <property type="protein sequence ID" value="CAL5137484.1"/>
    <property type="molecule type" value="Genomic_DNA"/>
</dbReference>
<comment type="caution">
    <text evidence="5">The sequence shown here is derived from an EMBL/GenBank/DDBJ whole genome shotgun (WGS) entry which is preliminary data.</text>
</comment>
<feature type="region of interest" description="Disordered" evidence="3">
    <location>
        <begin position="922"/>
        <end position="946"/>
    </location>
</feature>
<feature type="domain" description="SH2" evidence="4">
    <location>
        <begin position="7"/>
        <end position="103"/>
    </location>
</feature>
<dbReference type="InterPro" id="IPR008936">
    <property type="entry name" value="Rho_GTPase_activation_prot"/>
</dbReference>
<dbReference type="InterPro" id="IPR001452">
    <property type="entry name" value="SH3_domain"/>
</dbReference>
<evidence type="ECO:0000256" key="2">
    <source>
        <dbReference type="PROSITE-ProRule" id="PRU00191"/>
    </source>
</evidence>
<feature type="region of interest" description="Disordered" evidence="3">
    <location>
        <begin position="873"/>
        <end position="906"/>
    </location>
</feature>
<feature type="compositionally biased region" description="Low complexity" evidence="3">
    <location>
        <begin position="874"/>
        <end position="904"/>
    </location>
</feature>
<accession>A0AAV2TKJ5</accession>
<keyword evidence="2" id="KW-0727">SH2 domain</keyword>
<dbReference type="InterPro" id="IPR036860">
    <property type="entry name" value="SH2_dom_sf"/>
</dbReference>
<dbReference type="Gene3D" id="3.30.505.10">
    <property type="entry name" value="SH2 domain"/>
    <property type="match status" value="2"/>
</dbReference>
<feature type="compositionally biased region" description="Basic and acidic residues" evidence="3">
    <location>
        <begin position="367"/>
        <end position="380"/>
    </location>
</feature>
<proteinExistence type="predicted"/>
<feature type="region of interest" description="Disordered" evidence="3">
    <location>
        <begin position="257"/>
        <end position="303"/>
    </location>
</feature>
<organism evidence="5 6">
    <name type="scientific">Calicophoron daubneyi</name>
    <name type="common">Rumen fluke</name>
    <name type="synonym">Paramphistomum daubneyi</name>
    <dbReference type="NCBI Taxonomy" id="300641"/>
    <lineage>
        <taxon>Eukaryota</taxon>
        <taxon>Metazoa</taxon>
        <taxon>Spiralia</taxon>
        <taxon>Lophotrochozoa</taxon>
        <taxon>Platyhelminthes</taxon>
        <taxon>Trematoda</taxon>
        <taxon>Digenea</taxon>
        <taxon>Plagiorchiida</taxon>
        <taxon>Pronocephalata</taxon>
        <taxon>Paramphistomoidea</taxon>
        <taxon>Paramphistomidae</taxon>
        <taxon>Calicophoron</taxon>
    </lineage>
</organism>